<accession>A0A919IFB8</accession>
<proteinExistence type="predicted"/>
<protein>
    <submittedName>
        <fullName evidence="1">Uncharacterized protein</fullName>
    </submittedName>
</protein>
<dbReference type="Proteomes" id="UP000619479">
    <property type="component" value="Unassembled WGS sequence"/>
</dbReference>
<reference evidence="1" key="1">
    <citation type="submission" date="2021-01" db="EMBL/GenBank/DDBJ databases">
        <title>Whole genome shotgun sequence of Actinoplanes cyaneus NBRC 14990.</title>
        <authorList>
            <person name="Komaki H."/>
            <person name="Tamura T."/>
        </authorList>
    </citation>
    <scope>NUCLEOTIDE SEQUENCE</scope>
    <source>
        <strain evidence="1">NBRC 14990</strain>
    </source>
</reference>
<gene>
    <name evidence="1" type="ORF">Acy02nite_02790</name>
</gene>
<name>A0A919IFB8_9ACTN</name>
<sequence length="107" mass="11374">MEEPYGPAGGLPQVIRIDRGQGLPVGHRRCGVRGVRGPDRGSARVHAAFEGSVETLNGAAKPMFSAGLPRYTQAPRLANRRPADPDAPPLRFEAFVDVRKTNGSVGS</sequence>
<comment type="caution">
    <text evidence="1">The sequence shown here is derived from an EMBL/GenBank/DDBJ whole genome shotgun (WGS) entry which is preliminary data.</text>
</comment>
<organism evidence="1 2">
    <name type="scientific">Actinoplanes cyaneus</name>
    <dbReference type="NCBI Taxonomy" id="52696"/>
    <lineage>
        <taxon>Bacteria</taxon>
        <taxon>Bacillati</taxon>
        <taxon>Actinomycetota</taxon>
        <taxon>Actinomycetes</taxon>
        <taxon>Micromonosporales</taxon>
        <taxon>Micromonosporaceae</taxon>
        <taxon>Actinoplanes</taxon>
    </lineage>
</organism>
<evidence type="ECO:0000313" key="2">
    <source>
        <dbReference type="Proteomes" id="UP000619479"/>
    </source>
</evidence>
<keyword evidence="2" id="KW-1185">Reference proteome</keyword>
<dbReference type="EMBL" id="BOMH01000002">
    <property type="protein sequence ID" value="GID62398.1"/>
    <property type="molecule type" value="Genomic_DNA"/>
</dbReference>
<evidence type="ECO:0000313" key="1">
    <source>
        <dbReference type="EMBL" id="GID62398.1"/>
    </source>
</evidence>
<dbReference type="AlphaFoldDB" id="A0A919IFB8"/>